<evidence type="ECO:0000313" key="2">
    <source>
        <dbReference type="EMBL" id="PHE91963.1"/>
    </source>
</evidence>
<evidence type="ECO:0000313" key="1">
    <source>
        <dbReference type="EMBL" id="MDR4327808.1"/>
    </source>
</evidence>
<comment type="caution">
    <text evidence="2">The sequence shown here is derived from an EMBL/GenBank/DDBJ whole genome shotgun (WGS) entry which is preliminary data.</text>
</comment>
<proteinExistence type="predicted"/>
<accession>A0AAJ3RDF9</accession>
<dbReference type="AlphaFoldDB" id="A0AAJ3RDF9"/>
<dbReference type="Proteomes" id="UP000221918">
    <property type="component" value="Unassembled WGS sequence"/>
</dbReference>
<protein>
    <submittedName>
        <fullName evidence="2">Uncharacterized protein</fullName>
    </submittedName>
</protein>
<dbReference type="Proteomes" id="UP001248134">
    <property type="component" value="Unassembled WGS sequence"/>
</dbReference>
<dbReference type="EMBL" id="NUTL01000092">
    <property type="protein sequence ID" value="PHE91963.1"/>
    <property type="molecule type" value="Genomic_DNA"/>
</dbReference>
<reference evidence="2 3" key="1">
    <citation type="submission" date="2017-09" db="EMBL/GenBank/DDBJ databases">
        <title>Large-scale bioinformatics analysis of Bacillus genomes uncovers conserved roles of natural products in bacterial physiology.</title>
        <authorList>
            <consortium name="Agbiome Team Llc"/>
            <person name="Bleich R.M."/>
            <person name="Grubbs K.J."/>
            <person name="Santa Maria K.C."/>
            <person name="Allen S.E."/>
            <person name="Farag S."/>
            <person name="Shank E.A."/>
            <person name="Bowers A."/>
        </authorList>
    </citation>
    <scope>NUCLEOTIDE SEQUENCE [LARGE SCALE GENOMIC DNA]</scope>
    <source>
        <strain evidence="2 3">AFS037265</strain>
    </source>
</reference>
<dbReference type="RefSeq" id="WP_003195588.1">
    <property type="nucleotide sequence ID" value="NZ_JBCMLO010000008.1"/>
</dbReference>
<name>A0AAJ3RDF9_9BACI</name>
<gene>
    <name evidence="2" type="ORF">COF81_20770</name>
    <name evidence="1" type="ORF">FOS08_18395</name>
</gene>
<sequence>MLRAGRIEVNPNLEQGHRHMALKMIKLVGLDKEPSDNPNVNAEQKDRRWRERRDAWQVAKRALDRLKRNDSIDFREQIVETAIARGYFSIWMSVFINDLEMLKLLLRGFIGTAIECYDDNGNYLKRDQGAF</sequence>
<dbReference type="EMBL" id="VLYX01000021">
    <property type="protein sequence ID" value="MDR4327808.1"/>
    <property type="molecule type" value="Genomic_DNA"/>
</dbReference>
<reference evidence="1" key="2">
    <citation type="submission" date="2019-07" db="EMBL/GenBank/DDBJ databases">
        <title>Phylogenomic Reclassification of ATCC Bacillus Strains and Various Taxa within the Genus Bacillus.</title>
        <authorList>
            <person name="Riojas M.A."/>
            <person name="Frank A.M."/>
            <person name="Fenn S.L."/>
            <person name="King S.P."/>
            <person name="Brower S.M."/>
            <person name="Hazbon M.H."/>
        </authorList>
    </citation>
    <scope>NUCLEOTIDE SEQUENCE</scope>
    <source>
        <strain evidence="1">NR-12239</strain>
    </source>
</reference>
<organism evidence="2 3">
    <name type="scientific">Bacillus pseudomycoides</name>
    <dbReference type="NCBI Taxonomy" id="64104"/>
    <lineage>
        <taxon>Bacteria</taxon>
        <taxon>Bacillati</taxon>
        <taxon>Bacillota</taxon>
        <taxon>Bacilli</taxon>
        <taxon>Bacillales</taxon>
        <taxon>Bacillaceae</taxon>
        <taxon>Bacillus</taxon>
        <taxon>Bacillus cereus group</taxon>
    </lineage>
</organism>
<evidence type="ECO:0000313" key="3">
    <source>
        <dbReference type="Proteomes" id="UP000221918"/>
    </source>
</evidence>